<dbReference type="InterPro" id="IPR015815">
    <property type="entry name" value="HIBADH-related"/>
</dbReference>
<comment type="similarity">
    <text evidence="1">Belongs to the HIBADH-related family.</text>
</comment>
<organism evidence="7 8">
    <name type="scientific">Actinopolymorpha pittospori</name>
    <dbReference type="NCBI Taxonomy" id="648752"/>
    <lineage>
        <taxon>Bacteria</taxon>
        <taxon>Bacillati</taxon>
        <taxon>Actinomycetota</taxon>
        <taxon>Actinomycetes</taxon>
        <taxon>Propionibacteriales</taxon>
        <taxon>Actinopolymorphaceae</taxon>
        <taxon>Actinopolymorpha</taxon>
    </lineage>
</organism>
<keyword evidence="8" id="KW-1185">Reference proteome</keyword>
<evidence type="ECO:0000256" key="1">
    <source>
        <dbReference type="ARBA" id="ARBA00009080"/>
    </source>
</evidence>
<evidence type="ECO:0000313" key="7">
    <source>
        <dbReference type="EMBL" id="MBE1612722.1"/>
    </source>
</evidence>
<dbReference type="InterPro" id="IPR006115">
    <property type="entry name" value="6PGDH_NADP-bd"/>
</dbReference>
<dbReference type="PANTHER" id="PTHR43060">
    <property type="entry name" value="3-HYDROXYISOBUTYRATE DEHYDROGENASE-LIKE 1, MITOCHONDRIAL-RELATED"/>
    <property type="match status" value="1"/>
</dbReference>
<keyword evidence="3" id="KW-0520">NAD</keyword>
<keyword evidence="2" id="KW-0560">Oxidoreductase</keyword>
<dbReference type="Pfam" id="PF03446">
    <property type="entry name" value="NAD_binding_2"/>
    <property type="match status" value="1"/>
</dbReference>
<dbReference type="Pfam" id="PF14833">
    <property type="entry name" value="NAD_binding_11"/>
    <property type="match status" value="1"/>
</dbReference>
<dbReference type="Gene3D" id="1.10.1040.10">
    <property type="entry name" value="N-(1-d-carboxylethyl)-l-norvaline Dehydrogenase, domain 2"/>
    <property type="match status" value="1"/>
</dbReference>
<feature type="domain" description="6-phosphogluconate dehydrogenase NADP-binding" evidence="5">
    <location>
        <begin position="8"/>
        <end position="175"/>
    </location>
</feature>
<evidence type="ECO:0000256" key="2">
    <source>
        <dbReference type="ARBA" id="ARBA00023002"/>
    </source>
</evidence>
<dbReference type="GO" id="GO:0016054">
    <property type="term" value="P:organic acid catabolic process"/>
    <property type="evidence" value="ECO:0007669"/>
    <property type="project" value="UniProtKB-ARBA"/>
</dbReference>
<dbReference type="InterPro" id="IPR036291">
    <property type="entry name" value="NAD(P)-bd_dom_sf"/>
</dbReference>
<dbReference type="GO" id="GO:0016491">
    <property type="term" value="F:oxidoreductase activity"/>
    <property type="evidence" value="ECO:0007669"/>
    <property type="project" value="UniProtKB-KW"/>
</dbReference>
<dbReference type="SUPFAM" id="SSF51735">
    <property type="entry name" value="NAD(P)-binding Rossmann-fold domains"/>
    <property type="match status" value="1"/>
</dbReference>
<dbReference type="RefSeq" id="WP_192755715.1">
    <property type="nucleotide sequence ID" value="NZ_BAABJL010000084.1"/>
</dbReference>
<evidence type="ECO:0000256" key="3">
    <source>
        <dbReference type="ARBA" id="ARBA00023027"/>
    </source>
</evidence>
<comment type="caution">
    <text evidence="7">The sequence shown here is derived from an EMBL/GenBank/DDBJ whole genome shotgun (WGS) entry which is preliminary data.</text>
</comment>
<dbReference type="InterPro" id="IPR008927">
    <property type="entry name" value="6-PGluconate_DH-like_C_sf"/>
</dbReference>
<dbReference type="InterPro" id="IPR002204">
    <property type="entry name" value="3-OH-isobutyrate_DH-rel_CS"/>
</dbReference>
<feature type="active site" evidence="4">
    <location>
        <position position="186"/>
    </location>
</feature>
<reference evidence="7" key="1">
    <citation type="submission" date="2020-10" db="EMBL/GenBank/DDBJ databases">
        <title>Sequencing the genomes of 1000 actinobacteria strains.</title>
        <authorList>
            <person name="Klenk H.-P."/>
        </authorList>
    </citation>
    <scope>NUCLEOTIDE SEQUENCE</scope>
    <source>
        <strain evidence="7">DSM 45354</strain>
    </source>
</reference>
<gene>
    <name evidence="7" type="ORF">HEB94_009570</name>
</gene>
<dbReference type="PIRSF" id="PIRSF000103">
    <property type="entry name" value="HIBADH"/>
    <property type="match status" value="1"/>
</dbReference>
<dbReference type="InterPro" id="IPR029154">
    <property type="entry name" value="HIBADH-like_NADP-bd"/>
</dbReference>
<evidence type="ECO:0000256" key="4">
    <source>
        <dbReference type="PIRSR" id="PIRSR000103-1"/>
    </source>
</evidence>
<dbReference type="AlphaFoldDB" id="A0A927RDR8"/>
<dbReference type="PANTHER" id="PTHR43060:SF15">
    <property type="entry name" value="3-HYDROXYISOBUTYRATE DEHYDROGENASE-LIKE 1, MITOCHONDRIAL-RELATED"/>
    <property type="match status" value="1"/>
</dbReference>
<feature type="domain" description="3-hydroxyisobutyrate dehydrogenase-like NAD-binding" evidence="6">
    <location>
        <begin position="180"/>
        <end position="292"/>
    </location>
</feature>
<dbReference type="SUPFAM" id="SSF48179">
    <property type="entry name" value="6-phosphogluconate dehydrogenase C-terminal domain-like"/>
    <property type="match status" value="1"/>
</dbReference>
<sequence length="300" mass="31895">MSSTDRPRVAFLGLGRMGAPMARHVARAGYDLAVWNRTRSKAESFAQEVAQEVPQQSVQVADTPAEAARGRQVVVLMLADPTAVREVMSGSSGVLSAAEPGTLVIDSSTIGPTVTREIAAEASGRGLRYVDAPVYGTVGPATEGVLEVYGSGERENFERARPFFDQWGDPAKVRYLGPVGAGSAAKLVRNLILGVSIAATGEALRLSSVLGLPDDLRNDLIETSQLGPSYPRIREIVETGRTKPAAFEMVLLLKDLDLCLREADELGLTQAVREACRRVVAAGHGDEDARALAVRMAEGV</sequence>
<protein>
    <submittedName>
        <fullName evidence="7">3-hydroxyisobutyrate dehydrogenase-like beta-hydroxyacid dehydrogenase</fullName>
    </submittedName>
</protein>
<dbReference type="GO" id="GO:0050661">
    <property type="term" value="F:NADP binding"/>
    <property type="evidence" value="ECO:0007669"/>
    <property type="project" value="InterPro"/>
</dbReference>
<evidence type="ECO:0000313" key="8">
    <source>
        <dbReference type="Proteomes" id="UP000638648"/>
    </source>
</evidence>
<accession>A0A927RDR8</accession>
<dbReference type="Proteomes" id="UP000638648">
    <property type="component" value="Unassembled WGS sequence"/>
</dbReference>
<evidence type="ECO:0000259" key="6">
    <source>
        <dbReference type="Pfam" id="PF14833"/>
    </source>
</evidence>
<evidence type="ECO:0000259" key="5">
    <source>
        <dbReference type="Pfam" id="PF03446"/>
    </source>
</evidence>
<dbReference type="Gene3D" id="3.40.50.720">
    <property type="entry name" value="NAD(P)-binding Rossmann-like Domain"/>
    <property type="match status" value="1"/>
</dbReference>
<proteinExistence type="inferred from homology"/>
<name>A0A927RDR8_9ACTN</name>
<dbReference type="GO" id="GO:0051287">
    <property type="term" value="F:NAD binding"/>
    <property type="evidence" value="ECO:0007669"/>
    <property type="project" value="InterPro"/>
</dbReference>
<dbReference type="EMBL" id="JADBEM010000001">
    <property type="protein sequence ID" value="MBE1612722.1"/>
    <property type="molecule type" value="Genomic_DNA"/>
</dbReference>
<dbReference type="PROSITE" id="PS00895">
    <property type="entry name" value="3_HYDROXYISOBUT_DH"/>
    <property type="match status" value="1"/>
</dbReference>
<dbReference type="InterPro" id="IPR013328">
    <property type="entry name" value="6PGD_dom2"/>
</dbReference>